<feature type="binding site" evidence="3">
    <location>
        <position position="61"/>
    </location>
    <ligand>
        <name>Mg(2+)</name>
        <dbReference type="ChEBI" id="CHEBI:18420"/>
        <label>1</label>
    </ligand>
</feature>
<feature type="binding site" evidence="3">
    <location>
        <position position="62"/>
    </location>
    <ligand>
        <name>Mg(2+)</name>
        <dbReference type="ChEBI" id="CHEBI:18420"/>
        <label>1</label>
    </ligand>
</feature>
<keyword evidence="5" id="KW-1185">Reference proteome</keyword>
<feature type="binding site" evidence="3">
    <location>
        <position position="259"/>
    </location>
    <ligand>
        <name>Mg(2+)</name>
        <dbReference type="ChEBI" id="CHEBI:18420"/>
        <label>1</label>
    </ligand>
</feature>
<organism evidence="4 5">
    <name type="scientific">Comamonas serinivorans</name>
    <dbReference type="NCBI Taxonomy" id="1082851"/>
    <lineage>
        <taxon>Bacteria</taxon>
        <taxon>Pseudomonadati</taxon>
        <taxon>Pseudomonadota</taxon>
        <taxon>Betaproteobacteria</taxon>
        <taxon>Burkholderiales</taxon>
        <taxon>Comamonadaceae</taxon>
        <taxon>Comamonas</taxon>
    </lineage>
</organism>
<dbReference type="PANTHER" id="PTHR16222:SF24">
    <property type="entry name" value="ADP-RIBOSYLHYDROLASE ARH3"/>
    <property type="match status" value="1"/>
</dbReference>
<keyword evidence="3" id="KW-0460">Magnesium</keyword>
<evidence type="ECO:0000256" key="1">
    <source>
        <dbReference type="ARBA" id="ARBA00010702"/>
    </source>
</evidence>
<feature type="binding site" evidence="3">
    <location>
        <position position="261"/>
    </location>
    <ligand>
        <name>Mg(2+)</name>
        <dbReference type="ChEBI" id="CHEBI:18420"/>
        <label>1</label>
    </ligand>
</feature>
<dbReference type="SUPFAM" id="SSF101478">
    <property type="entry name" value="ADP-ribosylglycohydrolase"/>
    <property type="match status" value="1"/>
</dbReference>
<comment type="similarity">
    <text evidence="1">Belongs to the ADP-ribosylglycohydrolase family.</text>
</comment>
<proteinExistence type="inferred from homology"/>
<protein>
    <submittedName>
        <fullName evidence="4">ADP-ribosylglycohydrolase</fullName>
    </submittedName>
</protein>
<evidence type="ECO:0000256" key="3">
    <source>
        <dbReference type="PIRSR" id="PIRSR605502-1"/>
    </source>
</evidence>
<sequence>MTSAVEDSELFMDRASACLLGLAVGDAVGAAVEFLPRGRFRPLTDMTGGGKFRVAKGEWTDDTAMALCLADSLIACQGFDPLDQMQRYCRWVNEGYNATRPEAFGIGKTVLEAGLSFQVSGNPYSGRSEVRFSGNGSLMRIAPIAIAYANQPEEAWRYAALSSRVTHAAPACVQACQYVTQVLMRAWGGVDKATMLDASGLPPLDSLSEVLSGDFKRKTADEVRGSGYVIASLEAALWAFWHTDSFRDAILAAANLGDDADTTAAICGQIAGAHYGLAAIPPEWLAVLHWREHIEQVARRLGALALQG</sequence>
<dbReference type="Pfam" id="PF03747">
    <property type="entry name" value="ADP_ribosyl_GH"/>
    <property type="match status" value="1"/>
</dbReference>
<dbReference type="AlphaFoldDB" id="A0A1Y0EMN4"/>
<dbReference type="Gene3D" id="1.10.4080.10">
    <property type="entry name" value="ADP-ribosylation/Crystallin J1"/>
    <property type="match status" value="1"/>
</dbReference>
<dbReference type="GO" id="GO:0046872">
    <property type="term" value="F:metal ion binding"/>
    <property type="evidence" value="ECO:0007669"/>
    <property type="project" value="UniProtKB-KW"/>
</dbReference>
<comment type="cofactor">
    <cofactor evidence="3">
        <name>Mg(2+)</name>
        <dbReference type="ChEBI" id="CHEBI:18420"/>
    </cofactor>
    <text evidence="3">Binds 2 magnesium ions per subunit.</text>
</comment>
<dbReference type="PANTHER" id="PTHR16222">
    <property type="entry name" value="ADP-RIBOSYLGLYCOHYDROLASE"/>
    <property type="match status" value="1"/>
</dbReference>
<dbReference type="InterPro" id="IPR036705">
    <property type="entry name" value="Ribosyl_crysJ1_sf"/>
</dbReference>
<dbReference type="EMBL" id="CP021455">
    <property type="protein sequence ID" value="ARU04915.1"/>
    <property type="molecule type" value="Genomic_DNA"/>
</dbReference>
<reference evidence="4 5" key="1">
    <citation type="submission" date="2017-05" db="EMBL/GenBank/DDBJ databases">
        <authorList>
            <person name="Song R."/>
            <person name="Chenine A.L."/>
            <person name="Ruprecht R.M."/>
        </authorList>
    </citation>
    <scope>NUCLEOTIDE SEQUENCE [LARGE SCALE GENOMIC DNA]</scope>
    <source>
        <strain evidence="4 5">DSM 26136</strain>
    </source>
</reference>
<dbReference type="KEGG" id="cser:CCO03_09665"/>
<dbReference type="InterPro" id="IPR050792">
    <property type="entry name" value="ADP-ribosylglycohydrolase"/>
</dbReference>
<dbReference type="Proteomes" id="UP000196138">
    <property type="component" value="Chromosome"/>
</dbReference>
<feature type="binding site" evidence="3">
    <location>
        <position position="60"/>
    </location>
    <ligand>
        <name>Mg(2+)</name>
        <dbReference type="ChEBI" id="CHEBI:18420"/>
        <label>1</label>
    </ligand>
</feature>
<dbReference type="OrthoDB" id="9798107at2"/>
<keyword evidence="3" id="KW-0479">Metal-binding</keyword>
<evidence type="ECO:0000256" key="2">
    <source>
        <dbReference type="ARBA" id="ARBA00022801"/>
    </source>
</evidence>
<accession>A0A1Y0EMN4</accession>
<dbReference type="GO" id="GO:0016787">
    <property type="term" value="F:hydrolase activity"/>
    <property type="evidence" value="ECO:0007669"/>
    <property type="project" value="UniProtKB-KW"/>
</dbReference>
<evidence type="ECO:0000313" key="5">
    <source>
        <dbReference type="Proteomes" id="UP000196138"/>
    </source>
</evidence>
<name>A0A1Y0EMN4_9BURK</name>
<gene>
    <name evidence="4" type="ORF">CCO03_09665</name>
</gene>
<dbReference type="InterPro" id="IPR005502">
    <property type="entry name" value="Ribosyl_crysJ1"/>
</dbReference>
<evidence type="ECO:0000313" key="4">
    <source>
        <dbReference type="EMBL" id="ARU04915.1"/>
    </source>
</evidence>
<feature type="binding site" evidence="3">
    <location>
        <position position="262"/>
    </location>
    <ligand>
        <name>Mg(2+)</name>
        <dbReference type="ChEBI" id="CHEBI:18420"/>
        <label>1</label>
    </ligand>
</feature>
<dbReference type="RefSeq" id="WP_087280427.1">
    <property type="nucleotide sequence ID" value="NZ_CP021455.1"/>
</dbReference>
<keyword evidence="2 4" id="KW-0378">Hydrolase</keyword>